<dbReference type="Proteomes" id="UP001186974">
    <property type="component" value="Unassembled WGS sequence"/>
</dbReference>
<evidence type="ECO:0000313" key="1">
    <source>
        <dbReference type="EMBL" id="KAK3080203.1"/>
    </source>
</evidence>
<proteinExistence type="predicted"/>
<comment type="caution">
    <text evidence="1">The sequence shown here is derived from an EMBL/GenBank/DDBJ whole genome shotgun (WGS) entry which is preliminary data.</text>
</comment>
<dbReference type="EMBL" id="JAWDJW010000685">
    <property type="protein sequence ID" value="KAK3080203.1"/>
    <property type="molecule type" value="Genomic_DNA"/>
</dbReference>
<protein>
    <submittedName>
        <fullName evidence="1">Uncharacterized protein</fullName>
    </submittedName>
</protein>
<organism evidence="1 2">
    <name type="scientific">Coniosporium uncinatum</name>
    <dbReference type="NCBI Taxonomy" id="93489"/>
    <lineage>
        <taxon>Eukaryota</taxon>
        <taxon>Fungi</taxon>
        <taxon>Dikarya</taxon>
        <taxon>Ascomycota</taxon>
        <taxon>Pezizomycotina</taxon>
        <taxon>Dothideomycetes</taxon>
        <taxon>Dothideomycetes incertae sedis</taxon>
        <taxon>Coniosporium</taxon>
    </lineage>
</organism>
<accession>A0ACC3DTY7</accession>
<sequence>VFSNAEYTRYGEYMEQIADDLGVRCRAFPLSEPVAALYGRLSQHYVWTYLEKLGVPQTDGSVVALADFGHRTLDLAIAEIVDRTNGEYIIHDCRGFEIGSGEIDDEALEVARRALNREEPETAFRKISNKTRAMVWCSQSFECDIKRRMHKTFDGEHISGVEIDMAAIRQKAKMVYQTAARNITQKVAWKLPTATKAQSEYALPSLER</sequence>
<keyword evidence="2" id="KW-1185">Reference proteome</keyword>
<name>A0ACC3DTY7_9PEZI</name>
<feature type="non-terminal residue" evidence="1">
    <location>
        <position position="1"/>
    </location>
</feature>
<evidence type="ECO:0000313" key="2">
    <source>
        <dbReference type="Proteomes" id="UP001186974"/>
    </source>
</evidence>
<gene>
    <name evidence="1" type="ORF">LTS18_002860</name>
</gene>
<reference evidence="1" key="1">
    <citation type="submission" date="2024-09" db="EMBL/GenBank/DDBJ databases">
        <title>Black Yeasts Isolated from many extreme environments.</title>
        <authorList>
            <person name="Coleine C."/>
            <person name="Stajich J.E."/>
            <person name="Selbmann L."/>
        </authorList>
    </citation>
    <scope>NUCLEOTIDE SEQUENCE</scope>
    <source>
        <strain evidence="1">CCFEE 5737</strain>
    </source>
</reference>